<proteinExistence type="predicted"/>
<gene>
    <name evidence="8" type="ORF">I8U22_02220</name>
</gene>
<organism evidence="8 9">
    <name type="scientific">Thermoactinomyces vulgaris</name>
    <dbReference type="NCBI Taxonomy" id="2026"/>
    <lineage>
        <taxon>Bacteria</taxon>
        <taxon>Bacillati</taxon>
        <taxon>Bacillota</taxon>
        <taxon>Bacilli</taxon>
        <taxon>Bacillales</taxon>
        <taxon>Thermoactinomycetaceae</taxon>
        <taxon>Thermoactinomyces</taxon>
    </lineage>
</organism>
<comment type="subcellular location">
    <subcellularLocation>
        <location evidence="1">Cell membrane</location>
        <topology evidence="1">Multi-pass membrane protein</topology>
    </subcellularLocation>
</comment>
<evidence type="ECO:0000256" key="6">
    <source>
        <dbReference type="ARBA" id="ARBA00023136"/>
    </source>
</evidence>
<accession>A0ABS0QEF5</accession>
<evidence type="ECO:0000256" key="5">
    <source>
        <dbReference type="ARBA" id="ARBA00022989"/>
    </source>
</evidence>
<comment type="caution">
    <text evidence="8">The sequence shown here is derived from an EMBL/GenBank/DDBJ whole genome shotgun (WGS) entry which is preliminary data.</text>
</comment>
<dbReference type="InterPro" id="IPR002528">
    <property type="entry name" value="MATE_fam"/>
</dbReference>
<feature type="transmembrane region" description="Helical" evidence="7">
    <location>
        <begin position="259"/>
        <end position="285"/>
    </location>
</feature>
<dbReference type="InterPro" id="IPR048279">
    <property type="entry name" value="MdtK-like"/>
</dbReference>
<evidence type="ECO:0000313" key="9">
    <source>
        <dbReference type="Proteomes" id="UP000641910"/>
    </source>
</evidence>
<feature type="transmembrane region" description="Helical" evidence="7">
    <location>
        <begin position="305"/>
        <end position="329"/>
    </location>
</feature>
<evidence type="ECO:0000256" key="1">
    <source>
        <dbReference type="ARBA" id="ARBA00004651"/>
    </source>
</evidence>
<feature type="transmembrane region" description="Helical" evidence="7">
    <location>
        <begin position="216"/>
        <end position="234"/>
    </location>
</feature>
<dbReference type="CDD" id="cd13138">
    <property type="entry name" value="MATE_yoeA_like"/>
    <property type="match status" value="1"/>
</dbReference>
<name>A0ABS0QEF5_THEVU</name>
<keyword evidence="4 7" id="KW-0812">Transmembrane</keyword>
<keyword evidence="5 7" id="KW-1133">Transmembrane helix</keyword>
<keyword evidence="6 7" id="KW-0472">Membrane</keyword>
<keyword evidence="3" id="KW-1003">Cell membrane</keyword>
<dbReference type="PANTHER" id="PTHR43549:SF3">
    <property type="entry name" value="MULTIDRUG RESISTANCE PROTEIN YPNP-RELATED"/>
    <property type="match status" value="1"/>
</dbReference>
<evidence type="ECO:0000313" key="8">
    <source>
        <dbReference type="EMBL" id="MBH8587639.1"/>
    </source>
</evidence>
<sequence>MSQQEQAISAKKIPETKKEHSIDFSLPIWKTMIPFLIPLIFSNALQSLGGTVSSVLIGKQLGENALAAASTVFPLTFFLISFVIGLGSASSVLIGQAFGSGNTEKMKETVGTSLTFSFILGVISLIIGWLFSDQLLSLMGISEEIKNDSSKFMHVLFLGLPFLFPYVIYTTLLRGTGDSKTPFYFLIISTSLTILLTPLFLFGWGVPQMGLEGAALAQIIASLVTFILLILYLFKVRHPLALDRDTLKMLKLNPQILRLMVKIGLPTSIQMVVISVSELAIVTFVNHFGAKATAAYGVINQVINYVHIPSMSLSIAVGIFGAQLIGANLQEKLTELIKTTVWLNYVVGGFLTILIYVFSRPILSMFLTDPSTIDITQKSLFFTLWAFTVLGHAVILSGLMRSSGTVFWPTTIIIATIILVEIPCAFVFSRLFGLYGVWMAYPVSYFATLLGQYIYYRKYWKGKRHQQFFEQPEPANG</sequence>
<feature type="transmembrane region" description="Helical" evidence="7">
    <location>
        <begin position="184"/>
        <end position="204"/>
    </location>
</feature>
<feature type="transmembrane region" description="Helical" evidence="7">
    <location>
        <begin position="435"/>
        <end position="456"/>
    </location>
</feature>
<evidence type="ECO:0000256" key="4">
    <source>
        <dbReference type="ARBA" id="ARBA00022692"/>
    </source>
</evidence>
<evidence type="ECO:0000256" key="2">
    <source>
        <dbReference type="ARBA" id="ARBA00022448"/>
    </source>
</evidence>
<evidence type="ECO:0000256" key="7">
    <source>
        <dbReference type="SAM" id="Phobius"/>
    </source>
</evidence>
<dbReference type="EMBL" id="JAECVU010000001">
    <property type="protein sequence ID" value="MBH8587639.1"/>
    <property type="molecule type" value="Genomic_DNA"/>
</dbReference>
<feature type="transmembrane region" description="Helical" evidence="7">
    <location>
        <begin position="379"/>
        <end position="399"/>
    </location>
</feature>
<dbReference type="Proteomes" id="UP000641910">
    <property type="component" value="Unassembled WGS sequence"/>
</dbReference>
<feature type="transmembrane region" description="Helical" evidence="7">
    <location>
        <begin position="406"/>
        <end position="429"/>
    </location>
</feature>
<feature type="transmembrane region" description="Helical" evidence="7">
    <location>
        <begin position="110"/>
        <end position="132"/>
    </location>
</feature>
<dbReference type="Pfam" id="PF01554">
    <property type="entry name" value="MatE"/>
    <property type="match status" value="2"/>
</dbReference>
<dbReference type="RefSeq" id="WP_069201527.1">
    <property type="nucleotide sequence ID" value="NZ_CP036487.1"/>
</dbReference>
<feature type="transmembrane region" description="Helical" evidence="7">
    <location>
        <begin position="152"/>
        <end position="172"/>
    </location>
</feature>
<feature type="transmembrane region" description="Helical" evidence="7">
    <location>
        <begin position="77"/>
        <end position="98"/>
    </location>
</feature>
<keyword evidence="2" id="KW-0813">Transport</keyword>
<evidence type="ECO:0000256" key="3">
    <source>
        <dbReference type="ARBA" id="ARBA00022475"/>
    </source>
</evidence>
<protein>
    <submittedName>
        <fullName evidence="8">MATE family efflux transporter</fullName>
    </submittedName>
</protein>
<dbReference type="PANTHER" id="PTHR43549">
    <property type="entry name" value="MULTIDRUG RESISTANCE PROTEIN YPNP-RELATED"/>
    <property type="match status" value="1"/>
</dbReference>
<dbReference type="NCBIfam" id="TIGR00797">
    <property type="entry name" value="matE"/>
    <property type="match status" value="1"/>
</dbReference>
<keyword evidence="9" id="KW-1185">Reference proteome</keyword>
<reference evidence="8 9" key="1">
    <citation type="submission" date="2020-12" db="EMBL/GenBank/DDBJ databases">
        <title>WGS of Thermoactinomyces spp.</title>
        <authorList>
            <person name="Cheng K."/>
        </authorList>
    </citation>
    <scope>NUCLEOTIDE SEQUENCE [LARGE SCALE GENOMIC DNA]</scope>
    <source>
        <strain evidence="9">CICC 10650\ACCC 41061</strain>
    </source>
</reference>
<feature type="transmembrane region" description="Helical" evidence="7">
    <location>
        <begin position="35"/>
        <end position="57"/>
    </location>
</feature>
<feature type="transmembrane region" description="Helical" evidence="7">
    <location>
        <begin position="341"/>
        <end position="359"/>
    </location>
</feature>
<dbReference type="InterPro" id="IPR052031">
    <property type="entry name" value="Membrane_Transporter-Flippase"/>
</dbReference>
<dbReference type="PIRSF" id="PIRSF006603">
    <property type="entry name" value="DinF"/>
    <property type="match status" value="1"/>
</dbReference>